<comment type="caution">
    <text evidence="8">The sequence shown here is derived from an EMBL/GenBank/DDBJ whole genome shotgun (WGS) entry which is preliminary data.</text>
</comment>
<dbReference type="InterPro" id="IPR036396">
    <property type="entry name" value="Cyt_P450_sf"/>
</dbReference>
<dbReference type="AlphaFoldDB" id="A0A433DA15"/>
<keyword evidence="6" id="KW-0503">Monooxygenase</keyword>
<accession>A0A433DA15</accession>
<dbReference type="SUPFAM" id="SSF48264">
    <property type="entry name" value="Cytochrome P450"/>
    <property type="match status" value="1"/>
</dbReference>
<keyword evidence="9" id="KW-1185">Reference proteome</keyword>
<evidence type="ECO:0000313" key="8">
    <source>
        <dbReference type="EMBL" id="RUP47699.1"/>
    </source>
</evidence>
<dbReference type="Gene3D" id="1.10.630.10">
    <property type="entry name" value="Cytochrome P450"/>
    <property type="match status" value="2"/>
</dbReference>
<dbReference type="GO" id="GO:0020037">
    <property type="term" value="F:heme binding"/>
    <property type="evidence" value="ECO:0007669"/>
    <property type="project" value="InterPro"/>
</dbReference>
<dbReference type="InterPro" id="IPR001128">
    <property type="entry name" value="Cyt_P450"/>
</dbReference>
<reference evidence="8 9" key="1">
    <citation type="journal article" date="2018" name="New Phytol.">
        <title>Phylogenomics of Endogonaceae and evolution of mycorrhizas within Mucoromycota.</title>
        <authorList>
            <person name="Chang Y."/>
            <person name="Desiro A."/>
            <person name="Na H."/>
            <person name="Sandor L."/>
            <person name="Lipzen A."/>
            <person name="Clum A."/>
            <person name="Barry K."/>
            <person name="Grigoriev I.V."/>
            <person name="Martin F.M."/>
            <person name="Stajich J.E."/>
            <person name="Smith M.E."/>
            <person name="Bonito G."/>
            <person name="Spatafora J.W."/>
        </authorList>
    </citation>
    <scope>NUCLEOTIDE SEQUENCE [LARGE SCALE GENOMIC DNA]</scope>
    <source>
        <strain evidence="8 9">GMNB39</strain>
    </source>
</reference>
<organism evidence="8 9">
    <name type="scientific">Jimgerdemannia flammicorona</name>
    <dbReference type="NCBI Taxonomy" id="994334"/>
    <lineage>
        <taxon>Eukaryota</taxon>
        <taxon>Fungi</taxon>
        <taxon>Fungi incertae sedis</taxon>
        <taxon>Mucoromycota</taxon>
        <taxon>Mucoromycotina</taxon>
        <taxon>Endogonomycetes</taxon>
        <taxon>Endogonales</taxon>
        <taxon>Endogonaceae</taxon>
        <taxon>Jimgerdemannia</taxon>
    </lineage>
</organism>
<evidence type="ECO:0000256" key="1">
    <source>
        <dbReference type="ARBA" id="ARBA00001971"/>
    </source>
</evidence>
<keyword evidence="6" id="KW-0560">Oxidoreductase</keyword>
<dbReference type="OrthoDB" id="1844152at2759"/>
<keyword evidence="7" id="KW-0732">Signal</keyword>
<dbReference type="EMBL" id="RBNI01004216">
    <property type="protein sequence ID" value="RUP47699.1"/>
    <property type="molecule type" value="Genomic_DNA"/>
</dbReference>
<dbReference type="Pfam" id="PF00067">
    <property type="entry name" value="p450"/>
    <property type="match status" value="2"/>
</dbReference>
<feature type="signal peptide" evidence="7">
    <location>
        <begin position="1"/>
        <end position="21"/>
    </location>
</feature>
<keyword evidence="4 5" id="KW-0408">Iron</keyword>
<dbReference type="PRINTS" id="PR00463">
    <property type="entry name" value="EP450I"/>
</dbReference>
<name>A0A433DA15_9FUNG</name>
<evidence type="ECO:0000256" key="7">
    <source>
        <dbReference type="SAM" id="SignalP"/>
    </source>
</evidence>
<feature type="chain" id="PRO_5019156997" evidence="7">
    <location>
        <begin position="22"/>
        <end position="463"/>
    </location>
</feature>
<dbReference type="Proteomes" id="UP000268093">
    <property type="component" value="Unassembled WGS sequence"/>
</dbReference>
<comment type="similarity">
    <text evidence="2 6">Belongs to the cytochrome P450 family.</text>
</comment>
<sequence length="463" mass="52767">VLNPNSPLFLQFAFWILQTFTLNTIHFAAYQTFETGMENTIPKMIFGSHLDSTSAKILGYGVSLGVALYLAQRWKDGNKQSIPLVPYQIPIIGSTWEWDANPTKFIKDATEKYGSVFRIYTNGRVKTVVGKELVRNVATDENLSFLKAFTDSFDIEYMTRGNKPESMDMHAIIAKHITPNLKSYTPRVVRKELCNDEEFLMTAKIFTTDIGNVISKITWTALIPGLSFLYQRNPTSRHRAVVCRVTGPEIERRKKEAREQGDSWNRPQDILQILIDNFPSDTPAPVVTQDVSHNLLTLIFVSIHTTTMHSVLALYVLADYEEYVQELLDEQDAVMAEEEAEEEAGEPRADFGFSPKAIKKMAKLDSLLRESIMYDEELQGPDPENFNPWRFVNKNKQATKVGVDYLRFGMGKHACPGRFFAIQVIKTILCILIRKYRIVRPTPAVPRSIKANPQGPLMFIKRE</sequence>
<feature type="non-terminal residue" evidence="8">
    <location>
        <position position="1"/>
    </location>
</feature>
<gene>
    <name evidence="8" type="ORF">BC936DRAFT_145435</name>
</gene>
<evidence type="ECO:0000256" key="6">
    <source>
        <dbReference type="RuleBase" id="RU000461"/>
    </source>
</evidence>
<dbReference type="GO" id="GO:0016705">
    <property type="term" value="F:oxidoreductase activity, acting on paired donors, with incorporation or reduction of molecular oxygen"/>
    <property type="evidence" value="ECO:0007669"/>
    <property type="project" value="InterPro"/>
</dbReference>
<dbReference type="PROSITE" id="PS00086">
    <property type="entry name" value="CYTOCHROME_P450"/>
    <property type="match status" value="1"/>
</dbReference>
<keyword evidence="5 6" id="KW-0349">Heme</keyword>
<evidence type="ECO:0000256" key="3">
    <source>
        <dbReference type="ARBA" id="ARBA00022723"/>
    </source>
</evidence>
<evidence type="ECO:0000256" key="2">
    <source>
        <dbReference type="ARBA" id="ARBA00010617"/>
    </source>
</evidence>
<dbReference type="PANTHER" id="PTHR46206:SF7">
    <property type="entry name" value="P450, PUTATIVE (EUROFUNG)-RELATED"/>
    <property type="match status" value="1"/>
</dbReference>
<dbReference type="GO" id="GO:0005506">
    <property type="term" value="F:iron ion binding"/>
    <property type="evidence" value="ECO:0007669"/>
    <property type="project" value="InterPro"/>
</dbReference>
<evidence type="ECO:0000256" key="4">
    <source>
        <dbReference type="ARBA" id="ARBA00023004"/>
    </source>
</evidence>
<keyword evidence="3 5" id="KW-0479">Metal-binding</keyword>
<evidence type="ECO:0000256" key="5">
    <source>
        <dbReference type="PIRSR" id="PIRSR602401-1"/>
    </source>
</evidence>
<dbReference type="InterPro" id="IPR002401">
    <property type="entry name" value="Cyt_P450_E_grp-I"/>
</dbReference>
<proteinExistence type="inferred from homology"/>
<dbReference type="InterPro" id="IPR017972">
    <property type="entry name" value="Cyt_P450_CS"/>
</dbReference>
<comment type="cofactor">
    <cofactor evidence="1 5">
        <name>heme</name>
        <dbReference type="ChEBI" id="CHEBI:30413"/>
    </cofactor>
</comment>
<dbReference type="GO" id="GO:0004497">
    <property type="term" value="F:monooxygenase activity"/>
    <property type="evidence" value="ECO:0007669"/>
    <property type="project" value="UniProtKB-KW"/>
</dbReference>
<protein>
    <submittedName>
        <fullName evidence="8">Cytochrome P450</fullName>
    </submittedName>
</protein>
<dbReference type="PANTHER" id="PTHR46206">
    <property type="entry name" value="CYTOCHROME P450"/>
    <property type="match status" value="1"/>
</dbReference>
<feature type="binding site" description="axial binding residue" evidence="5">
    <location>
        <position position="415"/>
    </location>
    <ligand>
        <name>heme</name>
        <dbReference type="ChEBI" id="CHEBI:30413"/>
    </ligand>
    <ligandPart>
        <name>Fe</name>
        <dbReference type="ChEBI" id="CHEBI:18248"/>
    </ligandPart>
</feature>
<evidence type="ECO:0000313" key="9">
    <source>
        <dbReference type="Proteomes" id="UP000268093"/>
    </source>
</evidence>